<evidence type="ECO:0000313" key="1">
    <source>
        <dbReference type="EMBL" id="KAH9414163.1"/>
    </source>
</evidence>
<name>A0ABQ8IV32_DERPT</name>
<proteinExistence type="predicted"/>
<dbReference type="Proteomes" id="UP000887458">
    <property type="component" value="Unassembled WGS sequence"/>
</dbReference>
<protein>
    <submittedName>
        <fullName evidence="1">Uncharacterized protein</fullName>
    </submittedName>
</protein>
<gene>
    <name evidence="1" type="ORF">DERP_008358</name>
</gene>
<organism evidence="1 2">
    <name type="scientific">Dermatophagoides pteronyssinus</name>
    <name type="common">European house dust mite</name>
    <dbReference type="NCBI Taxonomy" id="6956"/>
    <lineage>
        <taxon>Eukaryota</taxon>
        <taxon>Metazoa</taxon>
        <taxon>Ecdysozoa</taxon>
        <taxon>Arthropoda</taxon>
        <taxon>Chelicerata</taxon>
        <taxon>Arachnida</taxon>
        <taxon>Acari</taxon>
        <taxon>Acariformes</taxon>
        <taxon>Sarcoptiformes</taxon>
        <taxon>Astigmata</taxon>
        <taxon>Psoroptidia</taxon>
        <taxon>Analgoidea</taxon>
        <taxon>Pyroglyphidae</taxon>
        <taxon>Dermatophagoidinae</taxon>
        <taxon>Dermatophagoides</taxon>
    </lineage>
</organism>
<sequence>MIIILVNMLELDNDYNCIHSDNATNEANTQTKTLPIQNTTNKSRYGLEAMMIDDYRENFLFPKKLPSQETSFHEYFISLLFRVIGSSLNLNVIWPSSSSVRFR</sequence>
<comment type="caution">
    <text evidence="1">The sequence shown here is derived from an EMBL/GenBank/DDBJ whole genome shotgun (WGS) entry which is preliminary data.</text>
</comment>
<keyword evidence="2" id="KW-1185">Reference proteome</keyword>
<dbReference type="EMBL" id="NJHN03000112">
    <property type="protein sequence ID" value="KAH9414163.1"/>
    <property type="molecule type" value="Genomic_DNA"/>
</dbReference>
<reference evidence="1 2" key="2">
    <citation type="journal article" date="2022" name="Mol. Biol. Evol.">
        <title>Comparative Genomics Reveals Insights into the Divergent Evolution of Astigmatic Mites and Household Pest Adaptations.</title>
        <authorList>
            <person name="Xiong Q."/>
            <person name="Wan A.T."/>
            <person name="Liu X."/>
            <person name="Fung C.S."/>
            <person name="Xiao X."/>
            <person name="Malainual N."/>
            <person name="Hou J."/>
            <person name="Wang L."/>
            <person name="Wang M."/>
            <person name="Yang K.Y."/>
            <person name="Cui Y."/>
            <person name="Leung E.L."/>
            <person name="Nong W."/>
            <person name="Shin S.K."/>
            <person name="Au S.W."/>
            <person name="Jeong K.Y."/>
            <person name="Chew F.T."/>
            <person name="Hui J.H."/>
            <person name="Leung T.F."/>
            <person name="Tungtrongchitr A."/>
            <person name="Zhong N."/>
            <person name="Liu Z."/>
            <person name="Tsui S.K."/>
        </authorList>
    </citation>
    <scope>NUCLEOTIDE SEQUENCE [LARGE SCALE GENOMIC DNA]</scope>
    <source>
        <strain evidence="1">Derp</strain>
    </source>
</reference>
<evidence type="ECO:0000313" key="2">
    <source>
        <dbReference type="Proteomes" id="UP000887458"/>
    </source>
</evidence>
<reference evidence="1 2" key="1">
    <citation type="journal article" date="2018" name="J. Allergy Clin. Immunol.">
        <title>High-quality assembly of Dermatophagoides pteronyssinus genome and transcriptome reveals a wide range of novel allergens.</title>
        <authorList>
            <person name="Liu X.Y."/>
            <person name="Yang K.Y."/>
            <person name="Wang M.Q."/>
            <person name="Kwok J.S."/>
            <person name="Zeng X."/>
            <person name="Yang Z."/>
            <person name="Xiao X.J."/>
            <person name="Lau C.P."/>
            <person name="Li Y."/>
            <person name="Huang Z.M."/>
            <person name="Ba J.G."/>
            <person name="Yim A.K."/>
            <person name="Ouyang C.Y."/>
            <person name="Ngai S.M."/>
            <person name="Chan T.F."/>
            <person name="Leung E.L."/>
            <person name="Liu L."/>
            <person name="Liu Z.G."/>
            <person name="Tsui S.K."/>
        </authorList>
    </citation>
    <scope>NUCLEOTIDE SEQUENCE [LARGE SCALE GENOMIC DNA]</scope>
    <source>
        <strain evidence="1">Derp</strain>
    </source>
</reference>
<accession>A0ABQ8IV32</accession>